<feature type="compositionally biased region" description="Basic and acidic residues" evidence="1">
    <location>
        <begin position="241"/>
        <end position="256"/>
    </location>
</feature>
<proteinExistence type="predicted"/>
<dbReference type="EMBL" id="NIDF01000202">
    <property type="protein sequence ID" value="TYJ51666.1"/>
    <property type="molecule type" value="Genomic_DNA"/>
</dbReference>
<gene>
    <name evidence="2" type="ORF">B9479_007754</name>
</gene>
<comment type="caution">
    <text evidence="2">The sequence shown here is derived from an EMBL/GenBank/DDBJ whole genome shotgun (WGS) entry which is preliminary data.</text>
</comment>
<feature type="region of interest" description="Disordered" evidence="1">
    <location>
        <begin position="234"/>
        <end position="256"/>
    </location>
</feature>
<accession>A0A5D3APR5</accession>
<reference evidence="2 3" key="1">
    <citation type="submission" date="2017-05" db="EMBL/GenBank/DDBJ databases">
        <title>The Genome Sequence of Tsuchiyaea wingfieldii DSM 27421.</title>
        <authorList>
            <person name="Cuomo C."/>
            <person name="Passer A."/>
            <person name="Billmyre B."/>
            <person name="Heitman J."/>
        </authorList>
    </citation>
    <scope>NUCLEOTIDE SEQUENCE [LARGE SCALE GENOMIC DNA]</scope>
    <source>
        <strain evidence="2 3">DSM 27421</strain>
    </source>
</reference>
<organism evidence="2 3">
    <name type="scientific">Cryptococcus floricola</name>
    <dbReference type="NCBI Taxonomy" id="2591691"/>
    <lineage>
        <taxon>Eukaryota</taxon>
        <taxon>Fungi</taxon>
        <taxon>Dikarya</taxon>
        <taxon>Basidiomycota</taxon>
        <taxon>Agaricomycotina</taxon>
        <taxon>Tremellomycetes</taxon>
        <taxon>Tremellales</taxon>
        <taxon>Cryptococcaceae</taxon>
        <taxon>Cryptococcus</taxon>
    </lineage>
</organism>
<keyword evidence="3" id="KW-1185">Reference proteome</keyword>
<dbReference type="AlphaFoldDB" id="A0A5D3APR5"/>
<dbReference type="Proteomes" id="UP000322245">
    <property type="component" value="Unassembled WGS sequence"/>
</dbReference>
<evidence type="ECO:0000256" key="1">
    <source>
        <dbReference type="SAM" id="MobiDB-lite"/>
    </source>
</evidence>
<name>A0A5D3APR5_9TREE</name>
<evidence type="ECO:0000313" key="3">
    <source>
        <dbReference type="Proteomes" id="UP000322245"/>
    </source>
</evidence>
<sequence length="256" mass="29607">MTLFKAGDTVDMTGRARQKLHAERKKTIQSRINELTGQEPEFGFNLLGITRIKVLRERLRSIEVSRQSPNPLLTVRGGSNISTTFEDKKHYIDRERQKVQYEKKKTIQSRINELTGEEPRFDFDLLRTTGIKVLRERLRFIEESQQSQYPPLPVDGRSNISTTFEPEEEQQNGDAGMLDGGGEDDSIWDKNVNEQTDACWSSRNFDDAGMLDGGGDDHSIWDKNVDEQRKAWWSSQNFDDESWKGFQDHDTAKFQQ</sequence>
<protein>
    <submittedName>
        <fullName evidence="2">Uncharacterized protein</fullName>
    </submittedName>
</protein>
<evidence type="ECO:0000313" key="2">
    <source>
        <dbReference type="EMBL" id="TYJ51666.1"/>
    </source>
</evidence>
<feature type="compositionally biased region" description="Polar residues" evidence="1">
    <location>
        <begin position="193"/>
        <end position="203"/>
    </location>
</feature>
<feature type="region of interest" description="Disordered" evidence="1">
    <location>
        <begin position="145"/>
        <end position="222"/>
    </location>
</feature>